<dbReference type="EMBL" id="LR134521">
    <property type="protein sequence ID" value="VEJ28879.1"/>
    <property type="molecule type" value="Genomic_DNA"/>
</dbReference>
<accession>A0A3S4YQT4</accession>
<evidence type="ECO:0000313" key="1">
    <source>
        <dbReference type="EMBL" id="VEJ28879.1"/>
    </source>
</evidence>
<dbReference type="SUPFAM" id="SSF49785">
    <property type="entry name" value="Galactose-binding domain-like"/>
    <property type="match status" value="1"/>
</dbReference>
<evidence type="ECO:0000313" key="2">
    <source>
        <dbReference type="Proteomes" id="UP000270988"/>
    </source>
</evidence>
<proteinExistence type="predicted"/>
<gene>
    <name evidence="1" type="ORF">NCTC10918_00117</name>
</gene>
<dbReference type="AlphaFoldDB" id="A0A3S4YQT4"/>
<sequence length="202" mass="23340">MNVETEVNTFFGTPMSIYARKDVTLTKEQAQQYLKLTTYADDGTVVYVNGKEVARKNMPQGRISANTPATQRPESQNAQLFSVDVPAEYLREGRNAIAVEVHANSHWSNNISFDMQVISTAQHQNPLPEVQNQEDNGQQHRPQVWYWYYPEYYGNYGNGDYYGRRNQRVAYNYDHRGFGYMGGFGYAHGFFGRAFYDYGFGW</sequence>
<dbReference type="Proteomes" id="UP000270988">
    <property type="component" value="Chromosome"/>
</dbReference>
<name>A0A3S4YQT4_9MICC</name>
<protein>
    <submittedName>
        <fullName evidence="1">Uncharacterized protein</fullName>
    </submittedName>
</protein>
<dbReference type="Gene3D" id="2.60.120.260">
    <property type="entry name" value="Galactose-binding domain-like"/>
    <property type="match status" value="1"/>
</dbReference>
<reference evidence="1 2" key="1">
    <citation type="submission" date="2018-12" db="EMBL/GenBank/DDBJ databases">
        <authorList>
            <consortium name="Pathogen Informatics"/>
        </authorList>
    </citation>
    <scope>NUCLEOTIDE SEQUENCE [LARGE SCALE GENOMIC DNA]</scope>
    <source>
        <strain evidence="1 2">NCTC10918</strain>
    </source>
</reference>
<dbReference type="InterPro" id="IPR008979">
    <property type="entry name" value="Galactose-bd-like_sf"/>
</dbReference>
<organism evidence="1 2">
    <name type="scientific">Rothia dentocariosa</name>
    <dbReference type="NCBI Taxonomy" id="2047"/>
    <lineage>
        <taxon>Bacteria</taxon>
        <taxon>Bacillati</taxon>
        <taxon>Actinomycetota</taxon>
        <taxon>Actinomycetes</taxon>
        <taxon>Micrococcales</taxon>
        <taxon>Micrococcaceae</taxon>
        <taxon>Rothia</taxon>
    </lineage>
</organism>